<feature type="transmembrane region" description="Helical" evidence="12">
    <location>
        <begin position="108"/>
        <end position="127"/>
    </location>
</feature>
<keyword evidence="4 12" id="KW-0812">Transmembrane</keyword>
<dbReference type="InterPro" id="IPR013112">
    <property type="entry name" value="FAD-bd_8"/>
</dbReference>
<dbReference type="InterPro" id="IPR017927">
    <property type="entry name" value="FAD-bd_FR_type"/>
</dbReference>
<feature type="domain" description="FAD-binding FR-type" evidence="13">
    <location>
        <begin position="278"/>
        <end position="401"/>
    </location>
</feature>
<dbReference type="SFLD" id="SFLDS00052">
    <property type="entry name" value="Ferric_Reductase_Domain"/>
    <property type="match status" value="1"/>
</dbReference>
<keyword evidence="3" id="KW-0813">Transport</keyword>
<evidence type="ECO:0000256" key="9">
    <source>
        <dbReference type="ARBA" id="ARBA00023136"/>
    </source>
</evidence>
<evidence type="ECO:0000256" key="8">
    <source>
        <dbReference type="ARBA" id="ARBA00023065"/>
    </source>
</evidence>
<evidence type="ECO:0000313" key="15">
    <source>
        <dbReference type="Proteomes" id="UP001271007"/>
    </source>
</evidence>
<dbReference type="Gene3D" id="3.40.50.80">
    <property type="entry name" value="Nucleotide-binding domain of ferredoxin-NADP reductase (FNR) module"/>
    <property type="match status" value="1"/>
</dbReference>
<evidence type="ECO:0000256" key="7">
    <source>
        <dbReference type="ARBA" id="ARBA00023002"/>
    </source>
</evidence>
<feature type="transmembrane region" description="Helical" evidence="12">
    <location>
        <begin position="210"/>
        <end position="229"/>
    </location>
</feature>
<dbReference type="InterPro" id="IPR051410">
    <property type="entry name" value="Ferric/Cupric_Reductase"/>
</dbReference>
<evidence type="ECO:0000256" key="10">
    <source>
        <dbReference type="ARBA" id="ARBA00023180"/>
    </source>
</evidence>
<keyword evidence="6 12" id="KW-1133">Transmembrane helix</keyword>
<evidence type="ECO:0000256" key="6">
    <source>
        <dbReference type="ARBA" id="ARBA00022989"/>
    </source>
</evidence>
<keyword evidence="8" id="KW-0406">Ion transport</keyword>
<accession>A0AAJ0GDB9</accession>
<dbReference type="Pfam" id="PF08030">
    <property type="entry name" value="NAD_binding_6"/>
    <property type="match status" value="1"/>
</dbReference>
<feature type="transmembrane region" description="Helical" evidence="12">
    <location>
        <begin position="177"/>
        <end position="198"/>
    </location>
</feature>
<feature type="region of interest" description="Disordered" evidence="11">
    <location>
        <begin position="514"/>
        <end position="535"/>
    </location>
</feature>
<evidence type="ECO:0000256" key="3">
    <source>
        <dbReference type="ARBA" id="ARBA00022448"/>
    </source>
</evidence>
<dbReference type="PANTHER" id="PTHR32361">
    <property type="entry name" value="FERRIC/CUPRIC REDUCTASE TRANSMEMBRANE COMPONENT"/>
    <property type="match status" value="1"/>
</dbReference>
<keyword evidence="9 12" id="KW-0472">Membrane</keyword>
<keyword evidence="10" id="KW-0325">Glycoprotein</keyword>
<dbReference type="InterPro" id="IPR039261">
    <property type="entry name" value="FNR_nucleotide-bd"/>
</dbReference>
<dbReference type="InterPro" id="IPR013121">
    <property type="entry name" value="Fe_red_NAD-bd_6"/>
</dbReference>
<sequence>MRWPYHFIDLTDEQKLLRRESLDTFANVAQLSAVVPLLVVQLAFGFSRLSRRWQSQKDFDPPSSPYLKNGSLRPWNGFRIGSVFYRKVQWWMGEEQRLGDVEGTRGRVLFALTWLVWLFWLCFVQTGDDYLHLTKRFGIIAASQLPCHYLLAIKSPYSPFQYLTGKSHETLNVYHRLLGKAITFLLYLHAIFYVNFYVQKSLLISKLQELYVLCGIFALVAFKVISIPPHKYKSYRIFYTIHITLASLLLPFLFFHVSHLRIYLYESGAIYLCHTLLRSYATTTISGTIKTIPTGTGHDDLIEITIPTSQHTTTAFQPILTYRTAQHTYLSLSRSPLARSINSNPFTLASLPSIDNELRFYARVHAGNTAALAKAAAAATHSPTNDLTLTLEGPYGVQTHPDRLLTYDRILLVAGGIGATFVVPLYRQLLTDLSPSPGSYRREKVRFIWAVRSAEEKAWALPEEGKDGEGLGERAEVFVTGSTGASEREGGGGAGAEEGEEAIELQERTGLLADGSRSQEIHDGSESNGRLHTGRPDLHAVVGETFSHGASERVAVVVCGPKSLSRDLRREVGRWVVGQGREVWFWEESFGT</sequence>
<dbReference type="Proteomes" id="UP001271007">
    <property type="component" value="Unassembled WGS sequence"/>
</dbReference>
<protein>
    <recommendedName>
        <fullName evidence="13">FAD-binding FR-type domain-containing protein</fullName>
    </recommendedName>
</protein>
<evidence type="ECO:0000256" key="4">
    <source>
        <dbReference type="ARBA" id="ARBA00022692"/>
    </source>
</evidence>
<organism evidence="14 15">
    <name type="scientific">Extremus antarcticus</name>
    <dbReference type="NCBI Taxonomy" id="702011"/>
    <lineage>
        <taxon>Eukaryota</taxon>
        <taxon>Fungi</taxon>
        <taxon>Dikarya</taxon>
        <taxon>Ascomycota</taxon>
        <taxon>Pezizomycotina</taxon>
        <taxon>Dothideomycetes</taxon>
        <taxon>Dothideomycetidae</taxon>
        <taxon>Mycosphaerellales</taxon>
        <taxon>Extremaceae</taxon>
        <taxon>Extremus</taxon>
    </lineage>
</organism>
<dbReference type="GO" id="GO:0006826">
    <property type="term" value="P:iron ion transport"/>
    <property type="evidence" value="ECO:0007669"/>
    <property type="project" value="TreeGrafter"/>
</dbReference>
<dbReference type="PANTHER" id="PTHR32361:SF9">
    <property type="entry name" value="FERRIC REDUCTASE TRANSMEMBRANE COMPONENT 3-RELATED"/>
    <property type="match status" value="1"/>
</dbReference>
<comment type="caution">
    <text evidence="14">The sequence shown here is derived from an EMBL/GenBank/DDBJ whole genome shotgun (WGS) entry which is preliminary data.</text>
</comment>
<dbReference type="GO" id="GO:0000293">
    <property type="term" value="F:ferric-chelate reductase activity"/>
    <property type="evidence" value="ECO:0007669"/>
    <property type="project" value="UniProtKB-ARBA"/>
</dbReference>
<dbReference type="AlphaFoldDB" id="A0AAJ0GDB9"/>
<feature type="transmembrane region" description="Helical" evidence="12">
    <location>
        <begin position="25"/>
        <end position="47"/>
    </location>
</feature>
<dbReference type="EMBL" id="JAWDJX010000008">
    <property type="protein sequence ID" value="KAK3055672.1"/>
    <property type="molecule type" value="Genomic_DNA"/>
</dbReference>
<dbReference type="InterPro" id="IPR013130">
    <property type="entry name" value="Fe3_Rdtase_TM_dom"/>
</dbReference>
<dbReference type="GO" id="GO:0006879">
    <property type="term" value="P:intracellular iron ion homeostasis"/>
    <property type="evidence" value="ECO:0007669"/>
    <property type="project" value="TreeGrafter"/>
</dbReference>
<dbReference type="GO" id="GO:0005886">
    <property type="term" value="C:plasma membrane"/>
    <property type="evidence" value="ECO:0007669"/>
    <property type="project" value="TreeGrafter"/>
</dbReference>
<feature type="transmembrane region" description="Helical" evidence="12">
    <location>
        <begin position="235"/>
        <end position="255"/>
    </location>
</feature>
<name>A0AAJ0GDB9_9PEZI</name>
<reference evidence="14" key="1">
    <citation type="submission" date="2023-04" db="EMBL/GenBank/DDBJ databases">
        <title>Black Yeasts Isolated from many extreme environments.</title>
        <authorList>
            <person name="Coleine C."/>
            <person name="Stajich J.E."/>
            <person name="Selbmann L."/>
        </authorList>
    </citation>
    <scope>NUCLEOTIDE SEQUENCE</scope>
    <source>
        <strain evidence="14">CCFEE 5312</strain>
    </source>
</reference>
<feature type="transmembrane region" description="Helical" evidence="12">
    <location>
        <begin position="410"/>
        <end position="426"/>
    </location>
</feature>
<keyword evidence="5" id="KW-0249">Electron transport</keyword>
<keyword evidence="7" id="KW-0560">Oxidoreductase</keyword>
<gene>
    <name evidence="14" type="ORF">LTR09_003593</name>
</gene>
<dbReference type="PROSITE" id="PS51384">
    <property type="entry name" value="FAD_FR"/>
    <property type="match status" value="1"/>
</dbReference>
<evidence type="ECO:0000313" key="14">
    <source>
        <dbReference type="EMBL" id="KAK3055672.1"/>
    </source>
</evidence>
<comment type="similarity">
    <text evidence="2">Belongs to the ferric reductase (FRE) family.</text>
</comment>
<evidence type="ECO:0000256" key="5">
    <source>
        <dbReference type="ARBA" id="ARBA00022982"/>
    </source>
</evidence>
<keyword evidence="15" id="KW-1185">Reference proteome</keyword>
<evidence type="ECO:0000259" key="13">
    <source>
        <dbReference type="PROSITE" id="PS51384"/>
    </source>
</evidence>
<evidence type="ECO:0000256" key="11">
    <source>
        <dbReference type="SAM" id="MobiDB-lite"/>
    </source>
</evidence>
<evidence type="ECO:0000256" key="2">
    <source>
        <dbReference type="ARBA" id="ARBA00006278"/>
    </source>
</evidence>
<dbReference type="Pfam" id="PF08022">
    <property type="entry name" value="FAD_binding_8"/>
    <property type="match status" value="1"/>
</dbReference>
<dbReference type="CDD" id="cd06186">
    <property type="entry name" value="NOX_Duox_like_FAD_NADP"/>
    <property type="match status" value="1"/>
</dbReference>
<dbReference type="Pfam" id="PF01794">
    <property type="entry name" value="Ferric_reduct"/>
    <property type="match status" value="1"/>
</dbReference>
<dbReference type="SFLD" id="SFLDG01168">
    <property type="entry name" value="Ferric_reductase_subgroup_(FRE"/>
    <property type="match status" value="1"/>
</dbReference>
<comment type="subcellular location">
    <subcellularLocation>
        <location evidence="1">Membrane</location>
        <topology evidence="1">Multi-pass membrane protein</topology>
    </subcellularLocation>
</comment>
<dbReference type="GO" id="GO:0015677">
    <property type="term" value="P:copper ion import"/>
    <property type="evidence" value="ECO:0007669"/>
    <property type="project" value="TreeGrafter"/>
</dbReference>
<evidence type="ECO:0000256" key="12">
    <source>
        <dbReference type="SAM" id="Phobius"/>
    </source>
</evidence>
<dbReference type="SUPFAM" id="SSF52343">
    <property type="entry name" value="Ferredoxin reductase-like, C-terminal NADP-linked domain"/>
    <property type="match status" value="1"/>
</dbReference>
<evidence type="ECO:0000256" key="1">
    <source>
        <dbReference type="ARBA" id="ARBA00004141"/>
    </source>
</evidence>
<proteinExistence type="inferred from homology"/>